<keyword evidence="1" id="KW-1133">Transmembrane helix</keyword>
<dbReference type="Gene3D" id="3.50.50.60">
    <property type="entry name" value="FAD/NAD(P)-binding domain"/>
    <property type="match status" value="1"/>
</dbReference>
<dbReference type="Pfam" id="PF01593">
    <property type="entry name" value="Amino_oxidase"/>
    <property type="match status" value="1"/>
</dbReference>
<dbReference type="OrthoDB" id="5977668at2759"/>
<dbReference type="STRING" id="1314790.A0A1Y1ZD23"/>
<dbReference type="Gene3D" id="1.10.405.20">
    <property type="match status" value="1"/>
</dbReference>
<feature type="transmembrane region" description="Helical" evidence="1">
    <location>
        <begin position="472"/>
        <end position="494"/>
    </location>
</feature>
<dbReference type="GO" id="GO:0016491">
    <property type="term" value="F:oxidoreductase activity"/>
    <property type="evidence" value="ECO:0007669"/>
    <property type="project" value="InterPro"/>
</dbReference>
<keyword evidence="1" id="KW-0472">Membrane</keyword>
<dbReference type="InterPro" id="IPR002937">
    <property type="entry name" value="Amino_oxidase"/>
</dbReference>
<comment type="caution">
    <text evidence="3">The sequence shown here is derived from an EMBL/GenBank/DDBJ whole genome shotgun (WGS) entry which is preliminary data.</text>
</comment>
<evidence type="ECO:0000313" key="3">
    <source>
        <dbReference type="EMBL" id="ORY07715.1"/>
    </source>
</evidence>
<dbReference type="Proteomes" id="UP000193498">
    <property type="component" value="Unassembled WGS sequence"/>
</dbReference>
<dbReference type="InParanoid" id="A0A1Y1ZD23"/>
<name>A0A1Y1ZD23_9FUNG</name>
<reference evidence="3 4" key="1">
    <citation type="submission" date="2016-07" db="EMBL/GenBank/DDBJ databases">
        <title>Pervasive Adenine N6-methylation of Active Genes in Fungi.</title>
        <authorList>
            <consortium name="DOE Joint Genome Institute"/>
            <person name="Mondo S.J."/>
            <person name="Dannebaum R.O."/>
            <person name="Kuo R.C."/>
            <person name="Labutti K."/>
            <person name="Haridas S."/>
            <person name="Kuo A."/>
            <person name="Salamov A."/>
            <person name="Ahrendt S.R."/>
            <person name="Lipzen A."/>
            <person name="Sullivan W."/>
            <person name="Andreopoulos W.B."/>
            <person name="Clum A."/>
            <person name="Lindquist E."/>
            <person name="Daum C."/>
            <person name="Ramamoorthy G.K."/>
            <person name="Gryganskyi A."/>
            <person name="Culley D."/>
            <person name="Magnuson J.K."/>
            <person name="James T.Y."/>
            <person name="O'Malley M.A."/>
            <person name="Stajich J.E."/>
            <person name="Spatafora J.W."/>
            <person name="Visel A."/>
            <person name="Grigoriev I.V."/>
        </authorList>
    </citation>
    <scope>NUCLEOTIDE SEQUENCE [LARGE SCALE GENOMIC DNA]</scope>
    <source>
        <strain evidence="3 4">CBS 931.73</strain>
    </source>
</reference>
<dbReference type="AlphaFoldDB" id="A0A1Y1ZD23"/>
<dbReference type="PANTHER" id="PTHR42923:SF17">
    <property type="entry name" value="AMINE OXIDASE DOMAIN-CONTAINING PROTEIN"/>
    <property type="match status" value="1"/>
</dbReference>
<accession>A0A1Y1ZD23</accession>
<dbReference type="InterPro" id="IPR036188">
    <property type="entry name" value="FAD/NAD-bd_sf"/>
</dbReference>
<dbReference type="EMBL" id="MCFE01000006">
    <property type="protein sequence ID" value="ORY07715.1"/>
    <property type="molecule type" value="Genomic_DNA"/>
</dbReference>
<keyword evidence="1" id="KW-0812">Transmembrane</keyword>
<dbReference type="PRINTS" id="PR00419">
    <property type="entry name" value="ADXRDTASE"/>
</dbReference>
<evidence type="ECO:0000259" key="2">
    <source>
        <dbReference type="Pfam" id="PF01593"/>
    </source>
</evidence>
<proteinExistence type="predicted"/>
<dbReference type="PANTHER" id="PTHR42923">
    <property type="entry name" value="PROTOPORPHYRINOGEN OXIDASE"/>
    <property type="match status" value="1"/>
</dbReference>
<evidence type="ECO:0000256" key="1">
    <source>
        <dbReference type="SAM" id="Phobius"/>
    </source>
</evidence>
<evidence type="ECO:0000313" key="4">
    <source>
        <dbReference type="Proteomes" id="UP000193498"/>
    </source>
</evidence>
<dbReference type="SUPFAM" id="SSF51905">
    <property type="entry name" value="FAD/NAD(P)-binding domain"/>
    <property type="match status" value="1"/>
</dbReference>
<sequence>MRVAIIGSGISGLGAAWALSEHSNHEVTLYEKDDYVGGHTHTVDYCVPSCSIATRSSGEMGNTKPKNVGSKIPVDTGFIVFNNLTYPNLLQFFKHLEVEYINSDMSFSVSRDRGKFEWAGNNLLTVFAQHENITSVDMWRTVYDIIKFNFEATDIIALPEGHPDRELTVGEFLDRRNYSEAFRRNYLLPMTAAIWSTPPDKCSLEFPAYTLIKFMHNHCLLQITNRPQWLTVKNGSRNYVKKVVEKLKDVRTSTEVISVTRTADGKSIVKDRTGKEDEYDHVVFATHGDQTLRILGSSATDAEKDILSKVLYSKNRALLHCDRALMPIRRKAWTSWNYLATSDSNGSSINSVALTYWMNLLQSIDTEKYGDVFVTLNPPYEPQPESIIGEYLYEHPTYNKGLIEAQKELHKIQSTDTSFCGAWTNYGFHEDGLTSGLKVALKLGASPPFQVIDATHIRNTPKGIASFLNRKLFRYFDIMLALILWGVSLLYMFLTGRQPGKPSSRANYKAKN</sequence>
<protein>
    <submittedName>
        <fullName evidence="3">FAD/NAD(P)-binding domain-containing protein</fullName>
    </submittedName>
</protein>
<gene>
    <name evidence="3" type="ORF">K493DRAFT_332634</name>
</gene>
<keyword evidence="4" id="KW-1185">Reference proteome</keyword>
<organism evidence="3 4">
    <name type="scientific">Basidiobolus meristosporus CBS 931.73</name>
    <dbReference type="NCBI Taxonomy" id="1314790"/>
    <lineage>
        <taxon>Eukaryota</taxon>
        <taxon>Fungi</taxon>
        <taxon>Fungi incertae sedis</taxon>
        <taxon>Zoopagomycota</taxon>
        <taxon>Entomophthoromycotina</taxon>
        <taxon>Basidiobolomycetes</taxon>
        <taxon>Basidiobolales</taxon>
        <taxon>Basidiobolaceae</taxon>
        <taxon>Basidiobolus</taxon>
    </lineage>
</organism>
<feature type="domain" description="Amine oxidase" evidence="2">
    <location>
        <begin position="10"/>
        <end position="290"/>
    </location>
</feature>
<dbReference type="InterPro" id="IPR050464">
    <property type="entry name" value="Zeta_carotene_desat/Oxidored"/>
</dbReference>